<organism evidence="2 3">
    <name type="scientific">Sphingobium cyanobacteriorum</name>
    <dbReference type="NCBI Taxonomy" id="3063954"/>
    <lineage>
        <taxon>Bacteria</taxon>
        <taxon>Pseudomonadati</taxon>
        <taxon>Pseudomonadota</taxon>
        <taxon>Alphaproteobacteria</taxon>
        <taxon>Sphingomonadales</taxon>
        <taxon>Sphingomonadaceae</taxon>
        <taxon>Sphingobium</taxon>
    </lineage>
</organism>
<dbReference type="PRINTS" id="PR00080">
    <property type="entry name" value="SDRFAMILY"/>
</dbReference>
<dbReference type="PANTHER" id="PTHR42760:SF132">
    <property type="entry name" value="SHORT-CHAIN DEHYDROGENASE_REDUCTASE FAMILY PROTEIN"/>
    <property type="match status" value="1"/>
</dbReference>
<comment type="caution">
    <text evidence="2">The sequence shown here is derived from an EMBL/GenBank/DDBJ whole genome shotgun (WGS) entry which is preliminary data.</text>
</comment>
<dbReference type="InterPro" id="IPR002347">
    <property type="entry name" value="SDR_fam"/>
</dbReference>
<dbReference type="RefSeq" id="WP_304536771.1">
    <property type="nucleotide sequence ID" value="NZ_JAUQOM010000008.1"/>
</dbReference>
<dbReference type="Gene3D" id="3.40.50.720">
    <property type="entry name" value="NAD(P)-binding Rossmann-like Domain"/>
    <property type="match status" value="1"/>
</dbReference>
<dbReference type="CDD" id="cd05233">
    <property type="entry name" value="SDR_c"/>
    <property type="match status" value="1"/>
</dbReference>
<evidence type="ECO:0000313" key="2">
    <source>
        <dbReference type="EMBL" id="MDO7836349.1"/>
    </source>
</evidence>
<dbReference type="Proteomes" id="UP001176471">
    <property type="component" value="Unassembled WGS sequence"/>
</dbReference>
<name>A0ABT8ZQW8_9SPHN</name>
<dbReference type="Pfam" id="PF13561">
    <property type="entry name" value="adh_short_C2"/>
    <property type="match status" value="1"/>
</dbReference>
<dbReference type="PRINTS" id="PR00081">
    <property type="entry name" value="GDHRDH"/>
</dbReference>
<evidence type="ECO:0000313" key="3">
    <source>
        <dbReference type="Proteomes" id="UP001176471"/>
    </source>
</evidence>
<dbReference type="PROSITE" id="PS00061">
    <property type="entry name" value="ADH_SHORT"/>
    <property type="match status" value="1"/>
</dbReference>
<dbReference type="EMBL" id="JAUQOM010000008">
    <property type="protein sequence ID" value="MDO7836349.1"/>
    <property type="molecule type" value="Genomic_DNA"/>
</dbReference>
<dbReference type="SUPFAM" id="SSF51735">
    <property type="entry name" value="NAD(P)-binding Rossmann-fold domains"/>
    <property type="match status" value="1"/>
</dbReference>
<dbReference type="EC" id="1.-.-.-" evidence="2"/>
<proteinExistence type="inferred from homology"/>
<accession>A0ABT8ZQW8</accession>
<gene>
    <name evidence="2" type="ORF">Q4610_14965</name>
</gene>
<protein>
    <submittedName>
        <fullName evidence="2">SDR family oxidoreductase</fullName>
        <ecNumber evidence="2">1.-.-.-</ecNumber>
    </submittedName>
</protein>
<keyword evidence="3" id="KW-1185">Reference proteome</keyword>
<evidence type="ECO:0000256" key="1">
    <source>
        <dbReference type="ARBA" id="ARBA00006484"/>
    </source>
</evidence>
<dbReference type="GO" id="GO:0016491">
    <property type="term" value="F:oxidoreductase activity"/>
    <property type="evidence" value="ECO:0007669"/>
    <property type="project" value="UniProtKB-KW"/>
</dbReference>
<dbReference type="InterPro" id="IPR020904">
    <property type="entry name" value="Sc_DH/Rdtase_CS"/>
</dbReference>
<comment type="similarity">
    <text evidence="1">Belongs to the short-chain dehydrogenases/reductases (SDR) family.</text>
</comment>
<dbReference type="PANTHER" id="PTHR42760">
    <property type="entry name" value="SHORT-CHAIN DEHYDROGENASES/REDUCTASES FAMILY MEMBER"/>
    <property type="match status" value="1"/>
</dbReference>
<reference evidence="2" key="1">
    <citation type="submission" date="2023-07" db="EMBL/GenBank/DDBJ databases">
        <title>Bacterial whole genome sequence for Sphingobium sp. HBC34.</title>
        <authorList>
            <person name="Le V."/>
            <person name="Ko S.-R."/>
            <person name="Ahn C.-Y."/>
            <person name="Oh H.-M."/>
        </authorList>
    </citation>
    <scope>NUCLEOTIDE SEQUENCE</scope>
    <source>
        <strain evidence="2">HBC34</strain>
    </source>
</reference>
<dbReference type="InterPro" id="IPR036291">
    <property type="entry name" value="NAD(P)-bd_dom_sf"/>
</dbReference>
<keyword evidence="2" id="KW-0560">Oxidoreductase</keyword>
<sequence>MKRLEGKVAIITGGGQGVGLGIAMAFADEGASLVISGRTPEKLQAIVPDLEARGAKVAIHPADARSRADADKLVAFTVGTFGGVDILVNNAQTTFPGMLLSDYDDEHIAATVESGLYGSVYHMQAVRQHMVARGGGSIINFGSRQGIVAPEGYSIYGATKEAIRGLSRVAAREWGPDGIRINVINPSAMSPAAEKWLADFPEEAAKNLLEVSLRRWGDSYKDIGPVAVFLASDESHYVSGQTINVDGGMVML</sequence>